<dbReference type="Pfam" id="PF03960">
    <property type="entry name" value="ArsC"/>
    <property type="match status" value="1"/>
</dbReference>
<organism evidence="3 4">
    <name type="scientific">Neptunitalea chrysea</name>
    <dbReference type="NCBI Taxonomy" id="1647581"/>
    <lineage>
        <taxon>Bacteria</taxon>
        <taxon>Pseudomonadati</taxon>
        <taxon>Bacteroidota</taxon>
        <taxon>Flavobacteriia</taxon>
        <taxon>Flavobacteriales</taxon>
        <taxon>Flavobacteriaceae</taxon>
        <taxon>Neptunitalea</taxon>
    </lineage>
</organism>
<gene>
    <name evidence="3" type="ORF">NBRC110019_24290</name>
</gene>
<dbReference type="Gene3D" id="3.40.30.10">
    <property type="entry name" value="Glutaredoxin"/>
    <property type="match status" value="1"/>
</dbReference>
<sequence>MKKIYYLSTCDTCKKILKEWEPLLEGVELQDIKKTALQSTDVDIMYELAGSFEALLNKRAQLYKQRNLKDKKLTETDIRNLLLEHYTFLKRPVLVLENRIFVGNAKKTVADAKAALHE</sequence>
<dbReference type="PANTHER" id="PTHR30041">
    <property type="entry name" value="ARSENATE REDUCTASE"/>
    <property type="match status" value="1"/>
</dbReference>
<comment type="caution">
    <text evidence="3">The sequence shown here is derived from an EMBL/GenBank/DDBJ whole genome shotgun (WGS) entry which is preliminary data.</text>
</comment>
<protein>
    <submittedName>
        <fullName evidence="3">Arsenate reductase</fullName>
    </submittedName>
</protein>
<dbReference type="AlphaFoldDB" id="A0A9W6B681"/>
<dbReference type="RefSeq" id="WP_281755292.1">
    <property type="nucleotide sequence ID" value="NZ_BRVP01000017.1"/>
</dbReference>
<evidence type="ECO:0000313" key="3">
    <source>
        <dbReference type="EMBL" id="GLB53388.1"/>
    </source>
</evidence>
<dbReference type="PANTHER" id="PTHR30041:SF4">
    <property type="entry name" value="ARSENATE REDUCTASE"/>
    <property type="match status" value="1"/>
</dbReference>
<name>A0A9W6B681_9FLAO</name>
<dbReference type="Proteomes" id="UP001143545">
    <property type="component" value="Unassembled WGS sequence"/>
</dbReference>
<dbReference type="InterPro" id="IPR036249">
    <property type="entry name" value="Thioredoxin-like_sf"/>
</dbReference>
<evidence type="ECO:0000256" key="1">
    <source>
        <dbReference type="ARBA" id="ARBA00007198"/>
    </source>
</evidence>
<dbReference type="EMBL" id="BRVP01000017">
    <property type="protein sequence ID" value="GLB53388.1"/>
    <property type="molecule type" value="Genomic_DNA"/>
</dbReference>
<reference evidence="3" key="1">
    <citation type="submission" date="2022-07" db="EMBL/GenBank/DDBJ databases">
        <title>Taxonomy of Novel Oxalotrophic and Methylotrophic Bacteria.</title>
        <authorList>
            <person name="Sahin N."/>
            <person name="Tani A."/>
        </authorList>
    </citation>
    <scope>NUCLEOTIDE SEQUENCE</scope>
    <source>
        <strain evidence="3">AM327</strain>
    </source>
</reference>
<evidence type="ECO:0000313" key="4">
    <source>
        <dbReference type="Proteomes" id="UP001143545"/>
    </source>
</evidence>
<comment type="similarity">
    <text evidence="1 2">Belongs to the ArsC family.</text>
</comment>
<dbReference type="PROSITE" id="PS51353">
    <property type="entry name" value="ARSC"/>
    <property type="match status" value="1"/>
</dbReference>
<dbReference type="SUPFAM" id="SSF52833">
    <property type="entry name" value="Thioredoxin-like"/>
    <property type="match status" value="1"/>
</dbReference>
<keyword evidence="4" id="KW-1185">Reference proteome</keyword>
<evidence type="ECO:0000256" key="2">
    <source>
        <dbReference type="PROSITE-ProRule" id="PRU01282"/>
    </source>
</evidence>
<accession>A0A9W6B681</accession>
<proteinExistence type="inferred from homology"/>
<dbReference type="InterPro" id="IPR006660">
    <property type="entry name" value="Arsenate_reductase-like"/>
</dbReference>